<dbReference type="InterPro" id="IPR035906">
    <property type="entry name" value="MetI-like_sf"/>
</dbReference>
<keyword evidence="5 7" id="KW-1133">Transmembrane helix</keyword>
<reference evidence="9" key="1">
    <citation type="journal article" date="2019" name="Int. J. Syst. Evol. Microbiol.">
        <title>The Global Catalogue of Microorganisms (GCM) 10K type strain sequencing project: providing services to taxonomists for standard genome sequencing and annotation.</title>
        <authorList>
            <consortium name="The Broad Institute Genomics Platform"/>
            <consortium name="The Broad Institute Genome Sequencing Center for Infectious Disease"/>
            <person name="Wu L."/>
            <person name="Ma J."/>
        </authorList>
    </citation>
    <scope>NUCLEOTIDE SEQUENCE [LARGE SCALE GENOMIC DNA]</scope>
    <source>
        <strain evidence="9">KCTC 12907</strain>
    </source>
</reference>
<dbReference type="PANTHER" id="PTHR43744">
    <property type="entry name" value="ABC TRANSPORTER PERMEASE PROTEIN MG189-RELATED-RELATED"/>
    <property type="match status" value="1"/>
</dbReference>
<organism evidence="8 9">
    <name type="scientific">Cohnella cellulosilytica</name>
    <dbReference type="NCBI Taxonomy" id="986710"/>
    <lineage>
        <taxon>Bacteria</taxon>
        <taxon>Bacillati</taxon>
        <taxon>Bacillota</taxon>
        <taxon>Bacilli</taxon>
        <taxon>Bacillales</taxon>
        <taxon>Paenibacillaceae</taxon>
        <taxon>Cohnella</taxon>
    </lineage>
</organism>
<feature type="transmembrane region" description="Helical" evidence="7">
    <location>
        <begin position="321"/>
        <end position="345"/>
    </location>
</feature>
<dbReference type="PANTHER" id="PTHR43744:SF8">
    <property type="entry name" value="SN-GLYCEROL-3-PHOSPHATE TRANSPORT SYSTEM PERMEASE PROTEIN UGPE"/>
    <property type="match status" value="1"/>
</dbReference>
<evidence type="ECO:0000256" key="4">
    <source>
        <dbReference type="ARBA" id="ARBA00022692"/>
    </source>
</evidence>
<evidence type="ECO:0000256" key="7">
    <source>
        <dbReference type="SAM" id="Phobius"/>
    </source>
</evidence>
<evidence type="ECO:0000256" key="2">
    <source>
        <dbReference type="ARBA" id="ARBA00022448"/>
    </source>
</evidence>
<feature type="transmembrane region" description="Helical" evidence="7">
    <location>
        <begin position="257"/>
        <end position="277"/>
    </location>
</feature>
<evidence type="ECO:0000313" key="8">
    <source>
        <dbReference type="EMBL" id="MFC7151394.1"/>
    </source>
</evidence>
<feature type="transmembrane region" description="Helical" evidence="7">
    <location>
        <begin position="78"/>
        <end position="99"/>
    </location>
</feature>
<keyword evidence="6 7" id="KW-0472">Membrane</keyword>
<evidence type="ECO:0000256" key="5">
    <source>
        <dbReference type="ARBA" id="ARBA00022989"/>
    </source>
</evidence>
<name>A0ABW2FHD9_9BACL</name>
<evidence type="ECO:0000256" key="3">
    <source>
        <dbReference type="ARBA" id="ARBA00022475"/>
    </source>
</evidence>
<protein>
    <recommendedName>
        <fullName evidence="10">ABC-type polysaccharide transport system permease subunit</fullName>
    </recommendedName>
</protein>
<dbReference type="RefSeq" id="WP_378044950.1">
    <property type="nucleotide sequence ID" value="NZ_JBHMDN010000006.1"/>
</dbReference>
<sequence>MNDYLGRIWKYKFHYFLAFLPLLLIFLLKIIPFIAGFRMAFTDVKIIYGIFGSEWTGWANFDALFGMPEFGHILGNTLAIKLSYMGVVGILSLMLAAALSGIRSDRLRNAFVVLFLIPYFIPSAVIADTAAYLLSPSQSILATGGSLPLADPAYFRAIVYLLEALKTCGIPVLLALAAIRAYRSRATASGIRRPSSFYPALRALVAFLLIQLSTILSTDFDLLYRLNNPLVYSVGDTLDTFAFRTGFMNANFGVGSAMWLFQFAIQLVFTLAAYLLVRKWFVRDLFVGNSAQASGVQRVNLDKSAGSGPGSGFDTSAGRNALGIVVASLYSALVLFFLYFLFVHPFLQGAGGGPTLSEVFPTQNFILFLFLYGAVTAFSLLIMLMLAYPLTVSALPGRSLYRFVLLFVLAIGTGSTLHEYMAYRQMGAVNTIFPLLISGLVAIVGVFVLKGVFNASYASLKLQAEQEGRGEMYAFFTLFVPKVWKPLLGLGVLNFVGLWNSYIPSLVYLSNPELFSPIASVAMLSRSMDLQQAPEIALQLGAIVSLPSVILLLALSKFMTSEVLLGTSRRL</sequence>
<feature type="transmembrane region" description="Helical" evidence="7">
    <location>
        <begin position="154"/>
        <end position="179"/>
    </location>
</feature>
<comment type="caution">
    <text evidence="8">The sequence shown here is derived from an EMBL/GenBank/DDBJ whole genome shotgun (WGS) entry which is preliminary data.</text>
</comment>
<dbReference type="Proteomes" id="UP001596378">
    <property type="component" value="Unassembled WGS sequence"/>
</dbReference>
<keyword evidence="9" id="KW-1185">Reference proteome</keyword>
<feature type="transmembrane region" description="Helical" evidence="7">
    <location>
        <begin position="200"/>
        <end position="218"/>
    </location>
</feature>
<feature type="transmembrane region" description="Helical" evidence="7">
    <location>
        <begin position="13"/>
        <end position="34"/>
    </location>
</feature>
<dbReference type="Gene3D" id="1.10.3720.10">
    <property type="entry name" value="MetI-like"/>
    <property type="match status" value="2"/>
</dbReference>
<evidence type="ECO:0008006" key="10">
    <source>
        <dbReference type="Google" id="ProtNLM"/>
    </source>
</evidence>
<dbReference type="EMBL" id="JBHTAI010000016">
    <property type="protein sequence ID" value="MFC7151394.1"/>
    <property type="molecule type" value="Genomic_DNA"/>
</dbReference>
<accession>A0ABW2FHD9</accession>
<feature type="transmembrane region" description="Helical" evidence="7">
    <location>
        <begin position="111"/>
        <end position="134"/>
    </location>
</feature>
<keyword evidence="2" id="KW-0813">Transport</keyword>
<evidence type="ECO:0000256" key="1">
    <source>
        <dbReference type="ARBA" id="ARBA00004651"/>
    </source>
</evidence>
<proteinExistence type="predicted"/>
<feature type="transmembrane region" description="Helical" evidence="7">
    <location>
        <begin position="400"/>
        <end position="420"/>
    </location>
</feature>
<feature type="transmembrane region" description="Helical" evidence="7">
    <location>
        <begin position="432"/>
        <end position="453"/>
    </location>
</feature>
<evidence type="ECO:0000313" key="9">
    <source>
        <dbReference type="Proteomes" id="UP001596378"/>
    </source>
</evidence>
<dbReference type="SUPFAM" id="SSF161098">
    <property type="entry name" value="MetI-like"/>
    <property type="match status" value="2"/>
</dbReference>
<keyword evidence="4 7" id="KW-0812">Transmembrane</keyword>
<feature type="transmembrane region" description="Helical" evidence="7">
    <location>
        <begin position="365"/>
        <end position="388"/>
    </location>
</feature>
<keyword evidence="3" id="KW-1003">Cell membrane</keyword>
<comment type="subcellular location">
    <subcellularLocation>
        <location evidence="1">Cell membrane</location>
        <topology evidence="1">Multi-pass membrane protein</topology>
    </subcellularLocation>
</comment>
<feature type="transmembrane region" description="Helical" evidence="7">
    <location>
        <begin position="536"/>
        <end position="555"/>
    </location>
</feature>
<evidence type="ECO:0000256" key="6">
    <source>
        <dbReference type="ARBA" id="ARBA00023136"/>
    </source>
</evidence>
<gene>
    <name evidence="8" type="ORF">ACFQMJ_22890</name>
</gene>